<dbReference type="InterPro" id="IPR012340">
    <property type="entry name" value="NA-bd_OB-fold"/>
</dbReference>
<keyword evidence="1" id="KW-1133">Transmembrane helix</keyword>
<feature type="transmembrane region" description="Helical" evidence="1">
    <location>
        <begin position="112"/>
        <end position="133"/>
    </location>
</feature>
<protein>
    <recommendedName>
        <fullName evidence="4">NfeD-like C-terminal domain-containing protein</fullName>
    </recommendedName>
</protein>
<proteinExistence type="predicted"/>
<feature type="transmembrane region" description="Helical" evidence="1">
    <location>
        <begin position="29"/>
        <end position="50"/>
    </location>
</feature>
<evidence type="ECO:0000313" key="2">
    <source>
        <dbReference type="EMBL" id="TWT47653.1"/>
    </source>
</evidence>
<dbReference type="Proteomes" id="UP000318995">
    <property type="component" value="Unassembled WGS sequence"/>
</dbReference>
<name>A0A5C5WBU5_9BACT</name>
<gene>
    <name evidence="2" type="ORF">Pla111_12710</name>
</gene>
<accession>A0A5C5WBU5</accession>
<evidence type="ECO:0000256" key="1">
    <source>
        <dbReference type="SAM" id="Phobius"/>
    </source>
</evidence>
<dbReference type="AlphaFoldDB" id="A0A5C5WBU5"/>
<organism evidence="2 3">
    <name type="scientific">Botrimarina hoheduenensis</name>
    <dbReference type="NCBI Taxonomy" id="2528000"/>
    <lineage>
        <taxon>Bacteria</taxon>
        <taxon>Pseudomonadati</taxon>
        <taxon>Planctomycetota</taxon>
        <taxon>Planctomycetia</taxon>
        <taxon>Pirellulales</taxon>
        <taxon>Lacipirellulaceae</taxon>
        <taxon>Botrimarina</taxon>
    </lineage>
</organism>
<dbReference type="EMBL" id="SJPH01000002">
    <property type="protein sequence ID" value="TWT47653.1"/>
    <property type="molecule type" value="Genomic_DNA"/>
</dbReference>
<feature type="transmembrane region" description="Helical" evidence="1">
    <location>
        <begin position="85"/>
        <end position="106"/>
    </location>
</feature>
<evidence type="ECO:0008006" key="4">
    <source>
        <dbReference type="Google" id="ProtNLM"/>
    </source>
</evidence>
<evidence type="ECO:0000313" key="3">
    <source>
        <dbReference type="Proteomes" id="UP000318995"/>
    </source>
</evidence>
<keyword evidence="3" id="KW-1185">Reference proteome</keyword>
<keyword evidence="1" id="KW-0472">Membrane</keyword>
<dbReference type="Gene3D" id="2.40.50.140">
    <property type="entry name" value="Nucleic acid-binding proteins"/>
    <property type="match status" value="1"/>
</dbReference>
<reference evidence="2 3" key="1">
    <citation type="submission" date="2019-02" db="EMBL/GenBank/DDBJ databases">
        <title>Deep-cultivation of Planctomycetes and their phenomic and genomic characterization uncovers novel biology.</title>
        <authorList>
            <person name="Wiegand S."/>
            <person name="Jogler M."/>
            <person name="Boedeker C."/>
            <person name="Pinto D."/>
            <person name="Vollmers J."/>
            <person name="Rivas-Marin E."/>
            <person name="Kohn T."/>
            <person name="Peeters S.H."/>
            <person name="Heuer A."/>
            <person name="Rast P."/>
            <person name="Oberbeckmann S."/>
            <person name="Bunk B."/>
            <person name="Jeske O."/>
            <person name="Meyerdierks A."/>
            <person name="Storesund J.E."/>
            <person name="Kallscheuer N."/>
            <person name="Luecker S."/>
            <person name="Lage O.M."/>
            <person name="Pohl T."/>
            <person name="Merkel B.J."/>
            <person name="Hornburger P."/>
            <person name="Mueller R.-W."/>
            <person name="Bruemmer F."/>
            <person name="Labrenz M."/>
            <person name="Spormann A.M."/>
            <person name="Op Den Camp H."/>
            <person name="Overmann J."/>
            <person name="Amann R."/>
            <person name="Jetten M.S.M."/>
            <person name="Mascher T."/>
            <person name="Medema M.H."/>
            <person name="Devos D.P."/>
            <person name="Kaster A.-K."/>
            <person name="Ovreas L."/>
            <person name="Rohde M."/>
            <person name="Galperin M.Y."/>
            <person name="Jogler C."/>
        </authorList>
    </citation>
    <scope>NUCLEOTIDE SEQUENCE [LARGE SCALE GENOMIC DNA]</scope>
    <source>
        <strain evidence="2 3">Pla111</strain>
    </source>
</reference>
<comment type="caution">
    <text evidence="2">The sequence shown here is derived from an EMBL/GenBank/DDBJ whole genome shotgun (WGS) entry which is preliminary data.</text>
</comment>
<keyword evidence="1" id="KW-0812">Transmembrane</keyword>
<sequence length="218" mass="22848">MIVRMPSVSLFVGRVGHDPSPGGPMLETLFLYSALGGGVVLLLQLVLLWFGMDDSLGDMMGDGGDAGFDSDHTTDSTGFWFLEMLSLRTLSAAATFFGLTGKALLASGTSPGVSLAIALGVGYAALYSVYWVFKQVFQLETSGNTNIANAIGLPAQVYVPIGPGKVAGKVQMKLQGRTVEYQAVSDEQLRLTTGTRVVVTDVVTADTVRVSLSSASDA</sequence>